<proteinExistence type="predicted"/>
<evidence type="ECO:0000313" key="2">
    <source>
        <dbReference type="Proteomes" id="UP001595818"/>
    </source>
</evidence>
<organism evidence="1 2">
    <name type="scientific">Negadavirga shengliensis</name>
    <dbReference type="NCBI Taxonomy" id="1389218"/>
    <lineage>
        <taxon>Bacteria</taxon>
        <taxon>Pseudomonadati</taxon>
        <taxon>Bacteroidota</taxon>
        <taxon>Cytophagia</taxon>
        <taxon>Cytophagales</taxon>
        <taxon>Cyclobacteriaceae</taxon>
        <taxon>Negadavirga</taxon>
    </lineage>
</organism>
<name>A0ABV9SW66_9BACT</name>
<reference evidence="2" key="1">
    <citation type="journal article" date="2019" name="Int. J. Syst. Evol. Microbiol.">
        <title>The Global Catalogue of Microorganisms (GCM) 10K type strain sequencing project: providing services to taxonomists for standard genome sequencing and annotation.</title>
        <authorList>
            <consortium name="The Broad Institute Genomics Platform"/>
            <consortium name="The Broad Institute Genome Sequencing Center for Infectious Disease"/>
            <person name="Wu L."/>
            <person name="Ma J."/>
        </authorList>
    </citation>
    <scope>NUCLEOTIDE SEQUENCE [LARGE SCALE GENOMIC DNA]</scope>
    <source>
        <strain evidence="2">CGMCC 4.7466</strain>
    </source>
</reference>
<dbReference type="Gene3D" id="3.20.20.140">
    <property type="entry name" value="Metal-dependent hydrolases"/>
    <property type="match status" value="1"/>
</dbReference>
<dbReference type="PANTHER" id="PTHR42924:SF11">
    <property type="entry name" value="POLYMERASE_HISTIDINOL PHOSPHATASE N-TERMINAL DOMAIN-CONTAINING PROTEIN"/>
    <property type="match status" value="1"/>
</dbReference>
<dbReference type="InterPro" id="IPR016195">
    <property type="entry name" value="Pol/histidinol_Pase-like"/>
</dbReference>
<gene>
    <name evidence="1" type="ORF">ACFPFU_03035</name>
</gene>
<sequence length="406" mass="46987">MKTDKLTGRMILLGLLFTFCWASSCEQIRPDRHKWYKGNLHTHSYWSDGDEFPEIIMDWYKESGYHFVALSDHNIFAEGEKWVTIRDDSIYQNGFQNYLDEYGEDWVNYREEDGKIQVKLKTFAEYAPLFEQRERFLMLPAEEISDGYDGKPLHLNVTNLEKLIMPQGGESIVEVLQNNINAVLEQRRETGKPMMVHINHPNFRWAITLEDMVRLKGERFFEVYNGHPQVNNLGDKERGSLGTEEMWDFINIAYLEKGQPLLFGLATDDSHNYHRKGSQFSNAGRGWVMVRADSLEAGALIEALEAGDFYATTGVELDEIRYENNTLTINAIQKEGVEYIFEFIGCRTGDKETQVLKEVKGVSADYQLEKDILFVRCKITSSEAQDNPVENMTSQLAWTQPVRPRQ</sequence>
<dbReference type="EMBL" id="JBHSJJ010000001">
    <property type="protein sequence ID" value="MFC4870646.1"/>
    <property type="molecule type" value="Genomic_DNA"/>
</dbReference>
<dbReference type="SUPFAM" id="SSF89550">
    <property type="entry name" value="PHP domain-like"/>
    <property type="match status" value="1"/>
</dbReference>
<dbReference type="Proteomes" id="UP001595818">
    <property type="component" value="Unassembled WGS sequence"/>
</dbReference>
<dbReference type="PROSITE" id="PS51257">
    <property type="entry name" value="PROKAR_LIPOPROTEIN"/>
    <property type="match status" value="1"/>
</dbReference>
<accession>A0ABV9SW66</accession>
<protein>
    <submittedName>
        <fullName evidence="1">Histidinol-phosphatase</fullName>
    </submittedName>
</protein>
<comment type="caution">
    <text evidence="1">The sequence shown here is derived from an EMBL/GenBank/DDBJ whole genome shotgun (WGS) entry which is preliminary data.</text>
</comment>
<dbReference type="RefSeq" id="WP_377061358.1">
    <property type="nucleotide sequence ID" value="NZ_JBHSJJ010000001.1"/>
</dbReference>
<evidence type="ECO:0000313" key="1">
    <source>
        <dbReference type="EMBL" id="MFC4870646.1"/>
    </source>
</evidence>
<dbReference type="PANTHER" id="PTHR42924">
    <property type="entry name" value="EXONUCLEASE"/>
    <property type="match status" value="1"/>
</dbReference>
<keyword evidence="2" id="KW-1185">Reference proteome</keyword>
<dbReference type="InterPro" id="IPR052018">
    <property type="entry name" value="PHP_domain"/>
</dbReference>